<feature type="domain" description="Knr4/Smi1-like" evidence="1">
    <location>
        <begin position="373"/>
        <end position="548"/>
    </location>
</feature>
<dbReference type="SUPFAM" id="SSF160631">
    <property type="entry name" value="SMI1/KNR4-like"/>
    <property type="match status" value="1"/>
</dbReference>
<evidence type="ECO:0000313" key="3">
    <source>
        <dbReference type="Proteomes" id="UP000799750"/>
    </source>
</evidence>
<dbReference type="Pfam" id="PF09346">
    <property type="entry name" value="SMI1_KNR4"/>
    <property type="match status" value="1"/>
</dbReference>
<name>A0A6A6QKJ7_9PEZI</name>
<dbReference type="InterPro" id="IPR037883">
    <property type="entry name" value="Knr4/Smi1-like_sf"/>
</dbReference>
<dbReference type="EMBL" id="MU004194">
    <property type="protein sequence ID" value="KAF2492490.1"/>
    <property type="molecule type" value="Genomic_DNA"/>
</dbReference>
<dbReference type="OrthoDB" id="2788868at2759"/>
<dbReference type="Gene3D" id="3.40.1580.10">
    <property type="entry name" value="SMI1/KNR4-like"/>
    <property type="match status" value="1"/>
</dbReference>
<keyword evidence="3" id="KW-1185">Reference proteome</keyword>
<evidence type="ECO:0000259" key="1">
    <source>
        <dbReference type="SMART" id="SM00860"/>
    </source>
</evidence>
<protein>
    <recommendedName>
        <fullName evidence="1">Knr4/Smi1-like domain-containing protein</fullName>
    </recommendedName>
</protein>
<dbReference type="InterPro" id="IPR018958">
    <property type="entry name" value="Knr4/Smi1-like_dom"/>
</dbReference>
<evidence type="ECO:0000313" key="2">
    <source>
        <dbReference type="EMBL" id="KAF2492490.1"/>
    </source>
</evidence>
<accession>A0A6A6QKJ7</accession>
<organism evidence="2 3">
    <name type="scientific">Lophium mytilinum</name>
    <dbReference type="NCBI Taxonomy" id="390894"/>
    <lineage>
        <taxon>Eukaryota</taxon>
        <taxon>Fungi</taxon>
        <taxon>Dikarya</taxon>
        <taxon>Ascomycota</taxon>
        <taxon>Pezizomycotina</taxon>
        <taxon>Dothideomycetes</taxon>
        <taxon>Pleosporomycetidae</taxon>
        <taxon>Mytilinidiales</taxon>
        <taxon>Mytilinidiaceae</taxon>
        <taxon>Lophium</taxon>
    </lineage>
</organism>
<gene>
    <name evidence="2" type="ORF">BU16DRAFT_529801</name>
</gene>
<dbReference type="AlphaFoldDB" id="A0A6A6QKJ7"/>
<sequence>MVVWAINETRRGTGTGSVCGPTLGRSYVRFPAIDGHPYQSRPSVPIESCPQWGPRFNYPREGPAVEESYRVPHRSSAFLDCLETSCLIVTRLLFPASDHSTCFITEGIPQLAEMAFKMGRKFDAHQTLIEKVTWDVARNCTDIALEFALLGYIDIATSLFNITADFNSTCRASWSPGLYFAWEATNSWPPTIPAEERTPRYLAKLENERLIWKRDTHKEEGGLEKLLETAQGYAKAAVWGSATLRPDDYAAALDLAIFQGRKDKAQEILKTIAGNFHTMYRDLSKSRLAWSMLKDKVVAQDLGLDDKKVRAFGEKVQKAFQKRIDDGPLRRPYEDKSMKELVQICNDNTLKNAIWEETDYDPDNPPTTIIREPASAEQVTALERQLGCKSGLPADFKEFLLVSNGLNQWWNGFFGEPELSGTDAVRIYDAQEHQQEWEEEGIDLTNIPGLPIKTRWPPFDHTVLINAGDPETVLVWMVEPEVVQVAREILWATYEESDEETKKKFMECLNAAYGSKEGSDELEWLIISWCPQAAKMQTFGNFREFLEYLASETAREDTLDEEDAHGRPLYSHDVFAYGLR</sequence>
<dbReference type="Proteomes" id="UP000799750">
    <property type="component" value="Unassembled WGS sequence"/>
</dbReference>
<reference evidence="2" key="1">
    <citation type="journal article" date="2020" name="Stud. Mycol.">
        <title>101 Dothideomycetes genomes: a test case for predicting lifestyles and emergence of pathogens.</title>
        <authorList>
            <person name="Haridas S."/>
            <person name="Albert R."/>
            <person name="Binder M."/>
            <person name="Bloem J."/>
            <person name="Labutti K."/>
            <person name="Salamov A."/>
            <person name="Andreopoulos B."/>
            <person name="Baker S."/>
            <person name="Barry K."/>
            <person name="Bills G."/>
            <person name="Bluhm B."/>
            <person name="Cannon C."/>
            <person name="Castanera R."/>
            <person name="Culley D."/>
            <person name="Daum C."/>
            <person name="Ezra D."/>
            <person name="Gonzalez J."/>
            <person name="Henrissat B."/>
            <person name="Kuo A."/>
            <person name="Liang C."/>
            <person name="Lipzen A."/>
            <person name="Lutzoni F."/>
            <person name="Magnuson J."/>
            <person name="Mondo S."/>
            <person name="Nolan M."/>
            <person name="Ohm R."/>
            <person name="Pangilinan J."/>
            <person name="Park H.-J."/>
            <person name="Ramirez L."/>
            <person name="Alfaro M."/>
            <person name="Sun H."/>
            <person name="Tritt A."/>
            <person name="Yoshinaga Y."/>
            <person name="Zwiers L.-H."/>
            <person name="Turgeon B."/>
            <person name="Goodwin S."/>
            <person name="Spatafora J."/>
            <person name="Crous P."/>
            <person name="Grigoriev I."/>
        </authorList>
    </citation>
    <scope>NUCLEOTIDE SEQUENCE</scope>
    <source>
        <strain evidence="2">CBS 269.34</strain>
    </source>
</reference>
<dbReference type="SMART" id="SM00860">
    <property type="entry name" value="SMI1_KNR4"/>
    <property type="match status" value="1"/>
</dbReference>
<proteinExistence type="predicted"/>